<dbReference type="Pfam" id="PF00651">
    <property type="entry name" value="BTB"/>
    <property type="match status" value="1"/>
</dbReference>
<dbReference type="CDD" id="cd18495">
    <property type="entry name" value="BACK_GCL"/>
    <property type="match status" value="1"/>
</dbReference>
<sequence length="329" mass="37745">MGLLNSRSSLRSSDSGLAESAQPEDNAVPGPSYISGSRKRKWGIWDSVAPTPNIHESRNQAINLQQLFGIVYRKKPRLSSKYAYENFFLDGKNTDIRIRALEVEWPLHKEFLCQSPFFAKMLKDTWKEPHSVVDLQIKNEDIDVGSLHFMFGSFYRDEDLPIPPHRAPHILAAACLLQVEHVIRQCKEIMNSNITRETVCSYHTAAETYGLKSVKTRCFDWLLCHLMTHPSVELYREIDTKLMYLLISSPDLLVLRREMDIYTTLKQVLVFELLPELHITVSFQLVKAFLVQSTKLLHTSAQNSLRVHGVGWLSGSLQLIFLRKEMGLC</sequence>
<proteinExistence type="predicted"/>
<dbReference type="Proteomes" id="UP000710432">
    <property type="component" value="Unassembled WGS sequence"/>
</dbReference>
<evidence type="ECO:0000313" key="4">
    <source>
        <dbReference type="EMBL" id="KAH0502624.1"/>
    </source>
</evidence>
<feature type="compositionally biased region" description="Low complexity" evidence="2">
    <location>
        <begin position="1"/>
        <end position="17"/>
    </location>
</feature>
<reference evidence="4" key="1">
    <citation type="submission" date="2020-03" db="EMBL/GenBank/DDBJ databases">
        <title>Studies in the Genomics of Life Span.</title>
        <authorList>
            <person name="Glass D."/>
        </authorList>
    </citation>
    <scope>NUCLEOTIDE SEQUENCE</scope>
    <source>
        <strain evidence="4">LTLLF</strain>
        <tissue evidence="4">Muscle</tissue>
    </source>
</reference>
<dbReference type="SMART" id="SM00225">
    <property type="entry name" value="BTB"/>
    <property type="match status" value="1"/>
</dbReference>
<dbReference type="SUPFAM" id="SSF54695">
    <property type="entry name" value="POZ domain"/>
    <property type="match status" value="1"/>
</dbReference>
<dbReference type="AlphaFoldDB" id="A0A8J6G1M6"/>
<dbReference type="Gene3D" id="3.30.710.10">
    <property type="entry name" value="Potassium Channel Kv1.1, Chain A"/>
    <property type="match status" value="1"/>
</dbReference>
<gene>
    <name evidence="4" type="ORF">LTLLF_191605</name>
</gene>
<evidence type="ECO:0000256" key="2">
    <source>
        <dbReference type="SAM" id="MobiDB-lite"/>
    </source>
</evidence>
<protein>
    <submittedName>
        <fullName evidence="4">Germ cell-less protein-like 1</fullName>
    </submittedName>
</protein>
<name>A0A8J6G1M6_MICOH</name>
<dbReference type="PANTHER" id="PTHR23231:SF3">
    <property type="entry name" value="BTB DOMAIN CONTAINING 35, FAMILY MEMBER 10-RELATED"/>
    <property type="match status" value="1"/>
</dbReference>
<dbReference type="InterPro" id="IPR043380">
    <property type="entry name" value="Gcl-like"/>
</dbReference>
<accession>A0A8J6G1M6</accession>
<dbReference type="InterPro" id="IPR000210">
    <property type="entry name" value="BTB/POZ_dom"/>
</dbReference>
<organism evidence="4 5">
    <name type="scientific">Microtus ochrogaster</name>
    <name type="common">Prairie vole</name>
    <dbReference type="NCBI Taxonomy" id="79684"/>
    <lineage>
        <taxon>Eukaryota</taxon>
        <taxon>Metazoa</taxon>
        <taxon>Chordata</taxon>
        <taxon>Craniata</taxon>
        <taxon>Vertebrata</taxon>
        <taxon>Euteleostomi</taxon>
        <taxon>Mammalia</taxon>
        <taxon>Eutheria</taxon>
        <taxon>Euarchontoglires</taxon>
        <taxon>Glires</taxon>
        <taxon>Rodentia</taxon>
        <taxon>Myomorpha</taxon>
        <taxon>Muroidea</taxon>
        <taxon>Cricetidae</taxon>
        <taxon>Arvicolinae</taxon>
        <taxon>Microtus</taxon>
    </lineage>
</organism>
<keyword evidence="1" id="KW-0217">Developmental protein</keyword>
<evidence type="ECO:0000313" key="5">
    <source>
        <dbReference type="Proteomes" id="UP000710432"/>
    </source>
</evidence>
<dbReference type="InterPro" id="IPR011333">
    <property type="entry name" value="SKP1/BTB/POZ_sf"/>
</dbReference>
<dbReference type="GO" id="GO:0007281">
    <property type="term" value="P:germ cell development"/>
    <property type="evidence" value="ECO:0007669"/>
    <property type="project" value="InterPro"/>
</dbReference>
<comment type="caution">
    <text evidence="4">The sequence shown here is derived from an EMBL/GenBank/DDBJ whole genome shotgun (WGS) entry which is preliminary data.</text>
</comment>
<evidence type="ECO:0000259" key="3">
    <source>
        <dbReference type="SMART" id="SM00225"/>
    </source>
</evidence>
<dbReference type="PANTHER" id="PTHR23231">
    <property type="entry name" value="GERM CELL-LESS PROTEIN"/>
    <property type="match status" value="1"/>
</dbReference>
<dbReference type="EMBL" id="JAATJU010025837">
    <property type="protein sequence ID" value="KAH0502624.1"/>
    <property type="molecule type" value="Genomic_DNA"/>
</dbReference>
<feature type="domain" description="BTB" evidence="3">
    <location>
        <begin position="94"/>
        <end position="194"/>
    </location>
</feature>
<feature type="region of interest" description="Disordered" evidence="2">
    <location>
        <begin position="1"/>
        <end position="34"/>
    </location>
</feature>
<evidence type="ECO:0000256" key="1">
    <source>
        <dbReference type="ARBA" id="ARBA00022473"/>
    </source>
</evidence>